<evidence type="ECO:0000256" key="1">
    <source>
        <dbReference type="SAM" id="MobiDB-lite"/>
    </source>
</evidence>
<proteinExistence type="predicted"/>
<dbReference type="PANTHER" id="PTHR15681:SF1">
    <property type="entry name" value="MAD2L1-BINDING PROTEIN"/>
    <property type="match status" value="1"/>
</dbReference>
<dbReference type="GeneID" id="108927038"/>
<dbReference type="OrthoDB" id="6334764at2759"/>
<feature type="compositionally biased region" description="Polar residues" evidence="1">
    <location>
        <begin position="123"/>
        <end position="132"/>
    </location>
</feature>
<dbReference type="InterPro" id="IPR053729">
    <property type="entry name" value="MAD2L1BP_domain_sf"/>
</dbReference>
<name>A0A8C9SXV1_SCLFO</name>
<dbReference type="GeneTree" id="ENSGT00390000003812"/>
<reference evidence="2 3" key="1">
    <citation type="submission" date="2019-04" db="EMBL/GenBank/DDBJ databases">
        <authorList>
            <consortium name="Wellcome Sanger Institute Data Sharing"/>
        </authorList>
    </citation>
    <scope>NUCLEOTIDE SEQUENCE [LARGE SCALE GENOMIC DNA]</scope>
</reference>
<reference evidence="2" key="2">
    <citation type="submission" date="2025-08" db="UniProtKB">
        <authorList>
            <consortium name="Ensembl"/>
        </authorList>
    </citation>
    <scope>IDENTIFICATION</scope>
</reference>
<organism evidence="2 3">
    <name type="scientific">Scleropages formosus</name>
    <name type="common">Asian bonytongue</name>
    <name type="synonym">Osteoglossum formosum</name>
    <dbReference type="NCBI Taxonomy" id="113540"/>
    <lineage>
        <taxon>Eukaryota</taxon>
        <taxon>Metazoa</taxon>
        <taxon>Chordata</taxon>
        <taxon>Craniata</taxon>
        <taxon>Vertebrata</taxon>
        <taxon>Euteleostomi</taxon>
        <taxon>Actinopterygii</taxon>
        <taxon>Neopterygii</taxon>
        <taxon>Teleostei</taxon>
        <taxon>Osteoglossocephala</taxon>
        <taxon>Osteoglossomorpha</taxon>
        <taxon>Osteoglossiformes</taxon>
        <taxon>Osteoglossidae</taxon>
        <taxon>Scleropages</taxon>
    </lineage>
</organism>
<dbReference type="PANTHER" id="PTHR15681">
    <property type="entry name" value="MAD2L1-BINDING PROTEIN"/>
    <property type="match status" value="1"/>
</dbReference>
<feature type="compositionally biased region" description="Low complexity" evidence="1">
    <location>
        <begin position="133"/>
        <end position="147"/>
    </location>
</feature>
<protein>
    <submittedName>
        <fullName evidence="2">MAD2L1 binding protein</fullName>
    </submittedName>
</protein>
<evidence type="ECO:0000313" key="2">
    <source>
        <dbReference type="Ensembl" id="ENSSFOP00015041376.1"/>
    </source>
</evidence>
<sequence length="404" mass="44610">MSEEPISMVSVRILERYGCNLNYEPNESVVLRLQHLGVDGTAVLPAEMSSQSDAAARDATERLESVRLEKTSGGGSAHAGRERQAEPLTTGARSPPSRDTEKGDLPATAGLQLEKVSAEGHSESQTTEKQQLTYTSPSPVGSTGGTSAFKRPTSEATGTCAEPDDGEIRRTAKEKGCVSVVFPGTVTQDSCYKFVCEIIKCVLYQRQQLPMMYDQLVFYQRRQQAASQVEDVVVRRPAKTDGWDWRKCQRTLQEVEELLQQLENLFSLSQVPRVLLLLGGTITLPKELYEVNMEALMAGAGAGRSLRTAPCLRQLFRTLFVADILSDARPVRLMATTVMALGHRDCGVGWFRPKLNYRVPTQVKRHVISLSSEPTLCGHGPVKPADWEDYVWFQAPVTVKGFCK</sequence>
<accession>A0A8C9SXV1</accession>
<dbReference type="RefSeq" id="XP_018595581.2">
    <property type="nucleotide sequence ID" value="XM_018740065.2"/>
</dbReference>
<reference evidence="2" key="3">
    <citation type="submission" date="2025-09" db="UniProtKB">
        <authorList>
            <consortium name="Ensembl"/>
        </authorList>
    </citation>
    <scope>IDENTIFICATION</scope>
</reference>
<dbReference type="Gene3D" id="3.30.900.20">
    <property type="match status" value="1"/>
</dbReference>
<dbReference type="GO" id="GO:0007096">
    <property type="term" value="P:regulation of exit from mitosis"/>
    <property type="evidence" value="ECO:0007669"/>
    <property type="project" value="InterPro"/>
</dbReference>
<dbReference type="Ensembl" id="ENSSFOT00015040640.1">
    <property type="protein sequence ID" value="ENSSFOP00015041376.1"/>
    <property type="gene ID" value="ENSSFOG00015005479.2"/>
</dbReference>
<dbReference type="AlphaFoldDB" id="A0A8C9SXV1"/>
<gene>
    <name evidence="2" type="primary">MAD2L1BP</name>
    <name evidence="2" type="synonym">mad2l1bp</name>
</gene>
<dbReference type="Pfam" id="PF06581">
    <property type="entry name" value="p31comet"/>
    <property type="match status" value="1"/>
</dbReference>
<dbReference type="InterPro" id="IPR009511">
    <property type="entry name" value="MAD1/Cdc20-bound-Mad2-bd"/>
</dbReference>
<dbReference type="Proteomes" id="UP000694397">
    <property type="component" value="Chromosome 4"/>
</dbReference>
<dbReference type="KEGG" id="sfm:108927038"/>
<keyword evidence="3" id="KW-1185">Reference proteome</keyword>
<feature type="region of interest" description="Disordered" evidence="1">
    <location>
        <begin position="68"/>
        <end position="105"/>
    </location>
</feature>
<dbReference type="CTD" id="9587"/>
<evidence type="ECO:0000313" key="3">
    <source>
        <dbReference type="Proteomes" id="UP000694397"/>
    </source>
</evidence>
<dbReference type="GO" id="GO:0005634">
    <property type="term" value="C:nucleus"/>
    <property type="evidence" value="ECO:0007669"/>
    <property type="project" value="InterPro"/>
</dbReference>
<feature type="region of interest" description="Disordered" evidence="1">
    <location>
        <begin position="117"/>
        <end position="166"/>
    </location>
</feature>